<proteinExistence type="predicted"/>
<evidence type="ECO:0000313" key="2">
    <source>
        <dbReference type="Proteomes" id="UP000236291"/>
    </source>
</evidence>
<comment type="caution">
    <text evidence="1">The sequence shown here is derived from an EMBL/GenBank/DDBJ whole genome shotgun (WGS) entry which is preliminary data.</text>
</comment>
<reference evidence="1 2" key="1">
    <citation type="journal article" date="2014" name="Am. J. Bot.">
        <title>Genome assembly and annotation for red clover (Trifolium pratense; Fabaceae).</title>
        <authorList>
            <person name="Istvanek J."/>
            <person name="Jaros M."/>
            <person name="Krenek A."/>
            <person name="Repkova J."/>
        </authorList>
    </citation>
    <scope>NUCLEOTIDE SEQUENCE [LARGE SCALE GENOMIC DNA]</scope>
    <source>
        <strain evidence="2">cv. Tatra</strain>
        <tissue evidence="1">Young leaves</tissue>
    </source>
</reference>
<evidence type="ECO:0000313" key="1">
    <source>
        <dbReference type="EMBL" id="PNX93561.1"/>
    </source>
</evidence>
<reference evidence="1 2" key="2">
    <citation type="journal article" date="2017" name="Front. Plant Sci.">
        <title>Gene Classification and Mining of Molecular Markers Useful in Red Clover (Trifolium pratense) Breeding.</title>
        <authorList>
            <person name="Istvanek J."/>
            <person name="Dluhosova J."/>
            <person name="Dluhos P."/>
            <person name="Patkova L."/>
            <person name="Nedelnik J."/>
            <person name="Repkova J."/>
        </authorList>
    </citation>
    <scope>NUCLEOTIDE SEQUENCE [LARGE SCALE GENOMIC DNA]</scope>
    <source>
        <strain evidence="2">cv. Tatra</strain>
        <tissue evidence="1">Young leaves</tissue>
    </source>
</reference>
<sequence length="49" mass="5463">MAMFMCSKEKMEGTVFAPALEGIKHVKSEQGEILSQPFLDVCKHILPVI</sequence>
<accession>A0A2K3MRU9</accession>
<name>A0A2K3MRU9_TRIPR</name>
<gene>
    <name evidence="1" type="ORF">L195_g016716</name>
</gene>
<protein>
    <submittedName>
        <fullName evidence="1">Pleckstrin homology domain-containing protein</fullName>
    </submittedName>
</protein>
<dbReference type="AlphaFoldDB" id="A0A2K3MRU9"/>
<feature type="non-terminal residue" evidence="1">
    <location>
        <position position="49"/>
    </location>
</feature>
<dbReference type="ExpressionAtlas" id="A0A2K3MRU9">
    <property type="expression patterns" value="baseline"/>
</dbReference>
<organism evidence="1 2">
    <name type="scientific">Trifolium pratense</name>
    <name type="common">Red clover</name>
    <dbReference type="NCBI Taxonomy" id="57577"/>
    <lineage>
        <taxon>Eukaryota</taxon>
        <taxon>Viridiplantae</taxon>
        <taxon>Streptophyta</taxon>
        <taxon>Embryophyta</taxon>
        <taxon>Tracheophyta</taxon>
        <taxon>Spermatophyta</taxon>
        <taxon>Magnoliopsida</taxon>
        <taxon>eudicotyledons</taxon>
        <taxon>Gunneridae</taxon>
        <taxon>Pentapetalae</taxon>
        <taxon>rosids</taxon>
        <taxon>fabids</taxon>
        <taxon>Fabales</taxon>
        <taxon>Fabaceae</taxon>
        <taxon>Papilionoideae</taxon>
        <taxon>50 kb inversion clade</taxon>
        <taxon>NPAAA clade</taxon>
        <taxon>Hologalegina</taxon>
        <taxon>IRL clade</taxon>
        <taxon>Trifolieae</taxon>
        <taxon>Trifolium</taxon>
    </lineage>
</organism>
<dbReference type="EMBL" id="ASHM01011623">
    <property type="protein sequence ID" value="PNX93561.1"/>
    <property type="molecule type" value="Genomic_DNA"/>
</dbReference>
<dbReference type="Proteomes" id="UP000236291">
    <property type="component" value="Unassembled WGS sequence"/>
</dbReference>